<dbReference type="AlphaFoldDB" id="A0A2V1E7T1"/>
<evidence type="ECO:0000313" key="2">
    <source>
        <dbReference type="Proteomes" id="UP000244855"/>
    </source>
</evidence>
<proteinExistence type="predicted"/>
<protein>
    <recommendedName>
        <fullName evidence="3">RRM domain-containing protein</fullName>
    </recommendedName>
</protein>
<dbReference type="GO" id="GO:0003676">
    <property type="term" value="F:nucleic acid binding"/>
    <property type="evidence" value="ECO:0007669"/>
    <property type="project" value="InterPro"/>
</dbReference>
<dbReference type="EMBL" id="KZ805310">
    <property type="protein sequence ID" value="PVI06202.1"/>
    <property type="molecule type" value="Genomic_DNA"/>
</dbReference>
<evidence type="ECO:0008006" key="3">
    <source>
        <dbReference type="Google" id="ProtNLM"/>
    </source>
</evidence>
<sequence>MATVTIGKSYFQALLRRAEFHTAGHEFDTTPSLSVNVTISKSEHDYLTQSLHDFNQLKSVLFKGGLTTETLETLLASECEASDEPSVTQPSSWEDTFAQPQLFSTIPDGPVSNSRSPYYAHNSSAHDLQPTGSSLGSNGYGSFDASKKEDPKYAFQRIPVHDQRTILISNLADRTTHKDITSIIRGGRLLDIFLRHDRTATVSFVEGAAEFLAYAKRNDIYLHSKRLEFCWNDRQFHVPPHVSFKIANGASRNLVVRGAYGKLTADQIRDHLDHIHNLVVINIYFKDGNAYIFTNSIHNALFAKTCCMSRSVYKGLRIDWHPDECAVPLPRKAAKSDNSLPTVALKSMSTANRYSLLETEWDDESDSDDGSSVVGNFHITREWSDTAVA</sequence>
<keyword evidence="2" id="KW-1185">Reference proteome</keyword>
<accession>A0A2V1E7T1</accession>
<dbReference type="InterPro" id="IPR035979">
    <property type="entry name" value="RBD_domain_sf"/>
</dbReference>
<dbReference type="CDD" id="cd12261">
    <property type="entry name" value="RRM1_3_MRN1"/>
    <property type="match status" value="1"/>
</dbReference>
<dbReference type="Proteomes" id="UP000244855">
    <property type="component" value="Unassembled WGS sequence"/>
</dbReference>
<reference evidence="1 2" key="1">
    <citation type="journal article" date="2018" name="Sci. Rep.">
        <title>Comparative genomics provides insights into the lifestyle and reveals functional heterogeneity of dark septate endophytic fungi.</title>
        <authorList>
            <person name="Knapp D.G."/>
            <person name="Nemeth J.B."/>
            <person name="Barry K."/>
            <person name="Hainaut M."/>
            <person name="Henrissat B."/>
            <person name="Johnson J."/>
            <person name="Kuo A."/>
            <person name="Lim J.H.P."/>
            <person name="Lipzen A."/>
            <person name="Nolan M."/>
            <person name="Ohm R.A."/>
            <person name="Tamas L."/>
            <person name="Grigoriev I.V."/>
            <person name="Spatafora J.W."/>
            <person name="Nagy L.G."/>
            <person name="Kovacs G.M."/>
        </authorList>
    </citation>
    <scope>NUCLEOTIDE SEQUENCE [LARGE SCALE GENOMIC DNA]</scope>
    <source>
        <strain evidence="1 2">DSE2036</strain>
    </source>
</reference>
<dbReference type="OrthoDB" id="2935572at2759"/>
<evidence type="ECO:0000313" key="1">
    <source>
        <dbReference type="EMBL" id="PVI06202.1"/>
    </source>
</evidence>
<gene>
    <name evidence="1" type="ORF">DM02DRAFT_38092</name>
</gene>
<dbReference type="STRING" id="97972.A0A2V1E7T1"/>
<dbReference type="SUPFAM" id="SSF54928">
    <property type="entry name" value="RNA-binding domain, RBD"/>
    <property type="match status" value="1"/>
</dbReference>
<organism evidence="1 2">
    <name type="scientific">Periconia macrospinosa</name>
    <dbReference type="NCBI Taxonomy" id="97972"/>
    <lineage>
        <taxon>Eukaryota</taxon>
        <taxon>Fungi</taxon>
        <taxon>Dikarya</taxon>
        <taxon>Ascomycota</taxon>
        <taxon>Pezizomycotina</taxon>
        <taxon>Dothideomycetes</taxon>
        <taxon>Pleosporomycetidae</taxon>
        <taxon>Pleosporales</taxon>
        <taxon>Massarineae</taxon>
        <taxon>Periconiaceae</taxon>
        <taxon>Periconia</taxon>
    </lineage>
</organism>
<name>A0A2V1E7T1_9PLEO</name>